<dbReference type="SUPFAM" id="SSF82185">
    <property type="entry name" value="Histone H3 K4-specific methyltransferase SET7/9 N-terminal domain"/>
    <property type="match status" value="5"/>
</dbReference>
<dbReference type="EMBL" id="FR872582">
    <property type="protein sequence ID" value="CCB87985.1"/>
    <property type="molecule type" value="Genomic_DNA"/>
</dbReference>
<dbReference type="Gene3D" id="3.90.930.1">
    <property type="match status" value="1"/>
</dbReference>
<reference evidence="1 2" key="2">
    <citation type="journal article" date="2011" name="Mol. Biol. Evol.">
        <title>Unity in variety--the pan-genome of the Chlamydiae.</title>
        <authorList>
            <person name="Collingro A."/>
            <person name="Tischler P."/>
            <person name="Weinmaier T."/>
            <person name="Penz T."/>
            <person name="Heinz E."/>
            <person name="Brunham R.C."/>
            <person name="Read T.D."/>
            <person name="Bavoil P.M."/>
            <person name="Sachse K."/>
            <person name="Kahane S."/>
            <person name="Friedman M.G."/>
            <person name="Rattei T."/>
            <person name="Myers G.S."/>
            <person name="Horn M."/>
        </authorList>
    </citation>
    <scope>NUCLEOTIDE SEQUENCE [LARGE SCALE GENOMIC DNA]</scope>
    <source>
        <strain evidence="2">ATCC VR-1471 / Z</strain>
    </source>
</reference>
<dbReference type="STRING" id="331113.SNE_A01070"/>
<accession>F8L5A1</accession>
<dbReference type="AlphaFoldDB" id="F8L5A1"/>
<keyword evidence="2" id="KW-1185">Reference proteome</keyword>
<evidence type="ECO:0008006" key="3">
    <source>
        <dbReference type="Google" id="ProtNLM"/>
    </source>
</evidence>
<dbReference type="Proteomes" id="UP000000496">
    <property type="component" value="Chromosome gsn.131"/>
</dbReference>
<dbReference type="PANTHER" id="PTHR46820">
    <property type="entry name" value="HISTONE-LYSINE N-METHYLTRANSFERASE SETD7"/>
    <property type="match status" value="1"/>
</dbReference>
<dbReference type="GO" id="GO:0070828">
    <property type="term" value="P:heterochromatin organization"/>
    <property type="evidence" value="ECO:0007669"/>
    <property type="project" value="TreeGrafter"/>
</dbReference>
<dbReference type="InterPro" id="IPR011652">
    <property type="entry name" value="MORN_2"/>
</dbReference>
<evidence type="ECO:0000313" key="2">
    <source>
        <dbReference type="Proteomes" id="UP000000496"/>
    </source>
</evidence>
<dbReference type="Pfam" id="PF07661">
    <property type="entry name" value="MORN_2"/>
    <property type="match status" value="7"/>
</dbReference>
<dbReference type="GO" id="GO:0003682">
    <property type="term" value="F:chromatin binding"/>
    <property type="evidence" value="ECO:0007669"/>
    <property type="project" value="TreeGrafter"/>
</dbReference>
<protein>
    <recommendedName>
        <fullName evidence="3">Phophatidylinositol-4-phosphate 5-kinase</fullName>
    </recommendedName>
</protein>
<reference key="1">
    <citation type="journal article" date="2011" name="Mol. Biol. Evol.">
        <title>Unity in variety -- the pan-genome of the Chlamydiae.</title>
        <authorList>
            <person name="Collingro A."/>
            <person name="Tischler P."/>
            <person name="Weinmaier T."/>
            <person name="Penz T."/>
            <person name="Heinz E."/>
            <person name="Brunham R.C."/>
            <person name="Read T.D."/>
            <person name="Bavoil P.M."/>
            <person name="Sachse K."/>
            <person name="Kahane S."/>
            <person name="Friedman M.G."/>
            <person name="Rattei T."/>
            <person name="Myers G.S.A."/>
            <person name="Horn M."/>
        </authorList>
    </citation>
    <scope>NUCLEOTIDE SEQUENCE</scope>
    <source>
        <strain>Z</strain>
    </source>
</reference>
<dbReference type="PANTHER" id="PTHR46820:SF1">
    <property type="entry name" value="HISTONE-LYSINE N-METHYLTRANSFERASE SETD7"/>
    <property type="match status" value="1"/>
</dbReference>
<name>F8L5A1_SIMNZ</name>
<dbReference type="eggNOG" id="COG2849">
    <property type="taxonomic scope" value="Bacteria"/>
</dbReference>
<proteinExistence type="predicted"/>
<dbReference type="KEGG" id="sng:SNE_A01070"/>
<dbReference type="Gene3D" id="2.20.110.10">
    <property type="entry name" value="Histone H3 K4-specific methyltransferase SET7/9 N-terminal domain"/>
    <property type="match status" value="6"/>
</dbReference>
<sequence length="661" mass="76980">MPEWRPRIFEHFPNGSPRLVIFYADGEKGEEQAVKRIHFHENGRPLEETDLATVDEKSPGYEAWKSTTVPHGVSVRFRENGEIERVGYYDHGLLHGPLKIFFTKGRLQHLTHYKNGVPHGKILSYHENGQILAEGNYLEGKLEGDFIRYYESGEQEALYSYRSGELHGKAIEWHENGKERANRFYKEGKLHSERNQPAIILYTEDHSILEIQDYREGKPHGNHVKYHTNDRKKYVAHYEDGKIHGKEQYFDIKGTLQGEGEYVQGTKVGKHWKKHDNGTYSFLAHFDKKGELKEPIREFAENGQKVAEYSIDQDEKFDGPFFTWYEDGTPRMVCHYTHGEFEGSQQEFYPNGQKHFEGHYLNKERHGTFHEWHENGNLSFEGSFNKGNKEGTFKEWYASGAKKTEKNFKSSLYDGIQKEWFENGKSRLDARFDNGKKDGTHRMWNDQGTLVFEGAYDQDMPIGTHVVYFPSGEKREVVHYLVGKKEGLHELYYENGHTQLIETYRNDLLDGEAKGYFEDGSLAFIRTYKKDKPIGTHKDFFPPNIEAEKKHQVASIYHYNDKGEMDGEQKTFYPSGTTKTLISYDNGTLHGLKGLWDEKGNILEESKYLKGKLEGRHFQKDPEGREVVYHYKNNRKEGPHYIYYPEDVTDGVKVKAIEANL</sequence>
<evidence type="ECO:0000313" key="1">
    <source>
        <dbReference type="EMBL" id="CCB87985.1"/>
    </source>
</evidence>
<dbReference type="GO" id="GO:0005694">
    <property type="term" value="C:chromosome"/>
    <property type="evidence" value="ECO:0007669"/>
    <property type="project" value="TreeGrafter"/>
</dbReference>
<gene>
    <name evidence="1" type="ordered locus">SNE_A01070</name>
</gene>
<dbReference type="HOGENOM" id="CLU_362857_0_0_0"/>
<organism evidence="1 2">
    <name type="scientific">Simkania negevensis (strain ATCC VR-1471 / DSM 27360 / Z)</name>
    <dbReference type="NCBI Taxonomy" id="331113"/>
    <lineage>
        <taxon>Bacteria</taxon>
        <taxon>Pseudomonadati</taxon>
        <taxon>Chlamydiota</taxon>
        <taxon>Chlamydiia</taxon>
        <taxon>Parachlamydiales</taxon>
        <taxon>Simkaniaceae</taxon>
        <taxon>Simkania</taxon>
    </lineage>
</organism>